<dbReference type="InterPro" id="IPR044925">
    <property type="entry name" value="His-Me_finger_sf"/>
</dbReference>
<evidence type="ECO:0000259" key="1">
    <source>
        <dbReference type="Pfam" id="PF13392"/>
    </source>
</evidence>
<accession>X1N1R0</accession>
<comment type="caution">
    <text evidence="2">The sequence shown here is derived from an EMBL/GenBank/DDBJ whole genome shotgun (WGS) entry which is preliminary data.</text>
</comment>
<name>X1N1R0_9ZZZZ</name>
<dbReference type="EMBL" id="BARV01011817">
    <property type="protein sequence ID" value="GAI12514.1"/>
    <property type="molecule type" value="Genomic_DNA"/>
</dbReference>
<dbReference type="SUPFAM" id="SSF54060">
    <property type="entry name" value="His-Me finger endonucleases"/>
    <property type="match status" value="1"/>
</dbReference>
<proteinExistence type="predicted"/>
<sequence length="137" mass="16251">MKRSCDNIHRSIETKQKISESTRGCKNPNWNGGKGIQKGYILIYNPHHPFKNNGNYVFEHRLVMEQWLRKHEPNHPALIETNGEKYLNPKWQPHHINGKRDDNRIENLEVMTIAVHTVFQHISQYHCVLYLQQLLAF</sequence>
<feature type="domain" description="HNH nuclease" evidence="1">
    <location>
        <begin position="89"/>
        <end position="116"/>
    </location>
</feature>
<dbReference type="Gene3D" id="3.90.75.20">
    <property type="match status" value="1"/>
</dbReference>
<evidence type="ECO:0000313" key="2">
    <source>
        <dbReference type="EMBL" id="GAI12514.1"/>
    </source>
</evidence>
<reference evidence="2" key="1">
    <citation type="journal article" date="2014" name="Front. Microbiol.">
        <title>High frequency of phylogenetically diverse reductive dehalogenase-homologous genes in deep subseafloor sedimentary metagenomes.</title>
        <authorList>
            <person name="Kawai M."/>
            <person name="Futagami T."/>
            <person name="Toyoda A."/>
            <person name="Takaki Y."/>
            <person name="Nishi S."/>
            <person name="Hori S."/>
            <person name="Arai W."/>
            <person name="Tsubouchi T."/>
            <person name="Morono Y."/>
            <person name="Uchiyama I."/>
            <person name="Ito T."/>
            <person name="Fujiyama A."/>
            <person name="Inagaki F."/>
            <person name="Takami H."/>
        </authorList>
    </citation>
    <scope>NUCLEOTIDE SEQUENCE</scope>
    <source>
        <strain evidence="2">Expedition CK06-06</strain>
    </source>
</reference>
<organism evidence="2">
    <name type="scientific">marine sediment metagenome</name>
    <dbReference type="NCBI Taxonomy" id="412755"/>
    <lineage>
        <taxon>unclassified sequences</taxon>
        <taxon>metagenomes</taxon>
        <taxon>ecological metagenomes</taxon>
    </lineage>
</organism>
<gene>
    <name evidence="2" type="ORF">S06H3_22208</name>
</gene>
<dbReference type="InterPro" id="IPR003615">
    <property type="entry name" value="HNH_nuc"/>
</dbReference>
<dbReference type="Pfam" id="PF13392">
    <property type="entry name" value="HNH_3"/>
    <property type="match status" value="1"/>
</dbReference>
<dbReference type="AlphaFoldDB" id="X1N1R0"/>
<protein>
    <recommendedName>
        <fullName evidence="1">HNH nuclease domain-containing protein</fullName>
    </recommendedName>
</protein>